<feature type="domain" description="FIST C-domain" evidence="2">
    <location>
        <begin position="217"/>
        <end position="355"/>
    </location>
</feature>
<dbReference type="Pfam" id="PF10442">
    <property type="entry name" value="FIST_C"/>
    <property type="match status" value="1"/>
</dbReference>
<dbReference type="SMART" id="SM00897">
    <property type="entry name" value="FIST"/>
    <property type="match status" value="1"/>
</dbReference>
<dbReference type="OrthoDB" id="9770435at2"/>
<dbReference type="SMART" id="SM01204">
    <property type="entry name" value="FIST_C"/>
    <property type="match status" value="1"/>
</dbReference>
<sequence>MKLMQLLQVHGQWTTIRDDGLSKASLILCFAASALCRAGTLYQQIRTMFPQGDIVICSTGGEILDEEVFDQSIAVTAIEFESSQIQVAKTDIQSPEQSCQAANHLASQLKIEGLRLVWLISDGLLVNGSELIKGCRQVLPDSVLLTGGLAGDGADFQQTFTALNAEPTSGQLIAIGFYGDHLQLSCASYGGWDRFGPERKVTRSEGNILYELDHQPALTLYKRYLGDEAEKLPSSALLFPLTIRAPGQHESSVVRTILAIDEQNNSMTFAGDLPQGYTAQLMRGNFDRLVEGAANAASQAKITGAQPALALLVSCIGRKLLMGQRIADEVEAVSETLGTSVALTGFYSYGEIAPDTQSKRCELHNQTMTITLIGEAIDNA</sequence>
<evidence type="ECO:0000313" key="3">
    <source>
        <dbReference type="EMBL" id="OPX54264.1"/>
    </source>
</evidence>
<name>A0A1T4SGB5_9GAMM</name>
<dbReference type="PANTHER" id="PTHR40252:SF2">
    <property type="entry name" value="BLR0328 PROTEIN"/>
    <property type="match status" value="1"/>
</dbReference>
<gene>
    <name evidence="3" type="ORF">BTE48_15110</name>
</gene>
<dbReference type="InterPro" id="IPR019494">
    <property type="entry name" value="FIST_C"/>
</dbReference>
<feature type="domain" description="FIST" evidence="1">
    <location>
        <begin position="23"/>
        <end position="216"/>
    </location>
</feature>
<dbReference type="Pfam" id="PF08495">
    <property type="entry name" value="FIST"/>
    <property type="match status" value="1"/>
</dbReference>
<reference evidence="3 4" key="1">
    <citation type="submission" date="2017-01" db="EMBL/GenBank/DDBJ databases">
        <title>Genome Sequencing of a Marine Spirillum, Oceanospirillum multiglobuliferum ATCC 33336, from Japan.</title>
        <authorList>
            <person name="Carney J.G."/>
            <person name="Trachtenberg A.M."/>
            <person name="Rheaume B.A."/>
            <person name="Linnane J.D."/>
            <person name="Pitts N.L."/>
            <person name="Mykles D.L."/>
            <person name="Maclea K.S."/>
        </authorList>
    </citation>
    <scope>NUCLEOTIDE SEQUENCE [LARGE SCALE GENOMIC DNA]</scope>
    <source>
        <strain evidence="3 4">ATCC 33336</strain>
    </source>
</reference>
<dbReference type="Proteomes" id="UP000191418">
    <property type="component" value="Unassembled WGS sequence"/>
</dbReference>
<dbReference type="RefSeq" id="WP_078746546.1">
    <property type="nucleotide sequence ID" value="NZ_FUXG01000031.1"/>
</dbReference>
<protein>
    <recommendedName>
        <fullName evidence="5">Histidine kinase</fullName>
    </recommendedName>
</protein>
<dbReference type="InterPro" id="IPR013702">
    <property type="entry name" value="FIST_domain_N"/>
</dbReference>
<dbReference type="AlphaFoldDB" id="A0A1T4SGB5"/>
<evidence type="ECO:0000259" key="1">
    <source>
        <dbReference type="SMART" id="SM00897"/>
    </source>
</evidence>
<organism evidence="3 4">
    <name type="scientific">Oceanospirillum multiglobuliferum</name>
    <dbReference type="NCBI Taxonomy" id="64969"/>
    <lineage>
        <taxon>Bacteria</taxon>
        <taxon>Pseudomonadati</taxon>
        <taxon>Pseudomonadota</taxon>
        <taxon>Gammaproteobacteria</taxon>
        <taxon>Oceanospirillales</taxon>
        <taxon>Oceanospirillaceae</taxon>
        <taxon>Oceanospirillum</taxon>
    </lineage>
</organism>
<accession>A0A1T4SGB5</accession>
<dbReference type="STRING" id="64969.SAMN02745127_03037"/>
<dbReference type="EMBL" id="MTSM01000030">
    <property type="protein sequence ID" value="OPX54264.1"/>
    <property type="molecule type" value="Genomic_DNA"/>
</dbReference>
<comment type="caution">
    <text evidence="3">The sequence shown here is derived from an EMBL/GenBank/DDBJ whole genome shotgun (WGS) entry which is preliminary data.</text>
</comment>
<evidence type="ECO:0000259" key="2">
    <source>
        <dbReference type="SMART" id="SM01204"/>
    </source>
</evidence>
<proteinExistence type="predicted"/>
<dbReference type="PANTHER" id="PTHR40252">
    <property type="entry name" value="BLR0328 PROTEIN"/>
    <property type="match status" value="1"/>
</dbReference>
<evidence type="ECO:0000313" key="4">
    <source>
        <dbReference type="Proteomes" id="UP000191418"/>
    </source>
</evidence>
<keyword evidence="4" id="KW-1185">Reference proteome</keyword>
<evidence type="ECO:0008006" key="5">
    <source>
        <dbReference type="Google" id="ProtNLM"/>
    </source>
</evidence>